<keyword evidence="3 4" id="KW-0408">Iron</keyword>
<evidence type="ECO:0000259" key="6">
    <source>
        <dbReference type="PROSITE" id="PS51007"/>
    </source>
</evidence>
<evidence type="ECO:0000256" key="1">
    <source>
        <dbReference type="ARBA" id="ARBA00022617"/>
    </source>
</evidence>
<feature type="chain" id="PRO_5003094463" evidence="5">
    <location>
        <begin position="27"/>
        <end position="170"/>
    </location>
</feature>
<dbReference type="GO" id="GO:0009055">
    <property type="term" value="F:electron transfer activity"/>
    <property type="evidence" value="ECO:0007669"/>
    <property type="project" value="InterPro"/>
</dbReference>
<proteinExistence type="predicted"/>
<dbReference type="OrthoDB" id="31970at2"/>
<dbReference type="STRING" id="649638.Trad_1900"/>
<dbReference type="Proteomes" id="UP000000379">
    <property type="component" value="Chromosome"/>
</dbReference>
<evidence type="ECO:0000256" key="5">
    <source>
        <dbReference type="SAM" id="SignalP"/>
    </source>
</evidence>
<dbReference type="HOGENOM" id="CLU_093848_3_0_0"/>
<organism evidence="7 8">
    <name type="scientific">Truepera radiovictrix (strain DSM 17093 / CIP 108686 / LMG 22925 / RQ-24)</name>
    <dbReference type="NCBI Taxonomy" id="649638"/>
    <lineage>
        <taxon>Bacteria</taxon>
        <taxon>Thermotogati</taxon>
        <taxon>Deinococcota</taxon>
        <taxon>Deinococci</taxon>
        <taxon>Trueperales</taxon>
        <taxon>Trueperaceae</taxon>
        <taxon>Truepera</taxon>
    </lineage>
</organism>
<dbReference type="GO" id="GO:0046872">
    <property type="term" value="F:metal ion binding"/>
    <property type="evidence" value="ECO:0007669"/>
    <property type="project" value="UniProtKB-KW"/>
</dbReference>
<accession>D7CQN2</accession>
<sequence>MLHVARQRVARTVSLALLALVASAQAAPSSHVDIDTGEGESLYLANCASCHLASGEGVPGVFPPLVRHVPNLEAAEGGRAYLINMMLYGVQGEIEVLGERYNGVMPGWRGLSDEAIADLLNYISVAWGNAERLPEGFEAYTPDEVAAQREPELGMREVYEQRLALEVPQD</sequence>
<dbReference type="RefSeq" id="WP_013178381.1">
    <property type="nucleotide sequence ID" value="NC_014221.1"/>
</dbReference>
<evidence type="ECO:0000256" key="4">
    <source>
        <dbReference type="PROSITE-ProRule" id="PRU00433"/>
    </source>
</evidence>
<dbReference type="KEGG" id="tra:Trad_1900"/>
<dbReference type="AlphaFoldDB" id="D7CQN2"/>
<feature type="domain" description="Cytochrome c" evidence="6">
    <location>
        <begin position="34"/>
        <end position="127"/>
    </location>
</feature>
<protein>
    <submittedName>
        <fullName evidence="7">Cytochrome c class I</fullName>
    </submittedName>
</protein>
<keyword evidence="5" id="KW-0732">Signal</keyword>
<keyword evidence="8" id="KW-1185">Reference proteome</keyword>
<keyword evidence="1 4" id="KW-0349">Heme</keyword>
<keyword evidence="2 4" id="KW-0479">Metal-binding</keyword>
<evidence type="ECO:0000256" key="2">
    <source>
        <dbReference type="ARBA" id="ARBA00022723"/>
    </source>
</evidence>
<evidence type="ECO:0000313" key="7">
    <source>
        <dbReference type="EMBL" id="ADI15016.1"/>
    </source>
</evidence>
<dbReference type="InterPro" id="IPR036909">
    <property type="entry name" value="Cyt_c-like_dom_sf"/>
</dbReference>
<evidence type="ECO:0000313" key="8">
    <source>
        <dbReference type="Proteomes" id="UP000000379"/>
    </source>
</evidence>
<gene>
    <name evidence="7" type="ordered locus">Trad_1900</name>
</gene>
<dbReference type="Pfam" id="PF13442">
    <property type="entry name" value="Cytochrome_CBB3"/>
    <property type="match status" value="1"/>
</dbReference>
<dbReference type="eggNOG" id="COG2010">
    <property type="taxonomic scope" value="Bacteria"/>
</dbReference>
<feature type="signal peptide" evidence="5">
    <location>
        <begin position="1"/>
        <end position="26"/>
    </location>
</feature>
<dbReference type="InterPro" id="IPR009056">
    <property type="entry name" value="Cyt_c-like_dom"/>
</dbReference>
<dbReference type="EMBL" id="CP002049">
    <property type="protein sequence ID" value="ADI15016.1"/>
    <property type="molecule type" value="Genomic_DNA"/>
</dbReference>
<evidence type="ECO:0000256" key="3">
    <source>
        <dbReference type="ARBA" id="ARBA00023004"/>
    </source>
</evidence>
<dbReference type="GO" id="GO:0020037">
    <property type="term" value="F:heme binding"/>
    <property type="evidence" value="ECO:0007669"/>
    <property type="project" value="InterPro"/>
</dbReference>
<dbReference type="SUPFAM" id="SSF46626">
    <property type="entry name" value="Cytochrome c"/>
    <property type="match status" value="1"/>
</dbReference>
<dbReference type="PANTHER" id="PTHR35008">
    <property type="entry name" value="BLL4482 PROTEIN-RELATED"/>
    <property type="match status" value="1"/>
</dbReference>
<reference evidence="8" key="1">
    <citation type="submission" date="2010-05" db="EMBL/GenBank/DDBJ databases">
        <title>The complete genome of Truepera radiovictris DSM 17093.</title>
        <authorList>
            <consortium name="US DOE Joint Genome Institute (JGI-PGF)"/>
            <person name="Lucas S."/>
            <person name="Copeland A."/>
            <person name="Lapidus A."/>
            <person name="Glavina del Rio T."/>
            <person name="Dalin E."/>
            <person name="Tice H."/>
            <person name="Bruce D."/>
            <person name="Goodwin L."/>
            <person name="Pitluck S."/>
            <person name="Kyrpides N."/>
            <person name="Mavromatis K."/>
            <person name="Ovchinnikova G."/>
            <person name="Munk A.C."/>
            <person name="Detter J.C."/>
            <person name="Han C."/>
            <person name="Tapia R."/>
            <person name="Land M."/>
            <person name="Hauser L."/>
            <person name="Markowitz V."/>
            <person name="Cheng J.-F."/>
            <person name="Hugenholtz P."/>
            <person name="Woyke T."/>
            <person name="Wu D."/>
            <person name="Tindall B."/>
            <person name="Pomrenke H.G."/>
            <person name="Brambilla E."/>
            <person name="Klenk H.-P."/>
            <person name="Eisen J.A."/>
        </authorList>
    </citation>
    <scope>NUCLEOTIDE SEQUENCE [LARGE SCALE GENOMIC DNA]</scope>
    <source>
        <strain evidence="8">DSM 17093 / CIP 108686 / LMG 22925 / RQ-24</strain>
    </source>
</reference>
<dbReference type="InterPro" id="IPR051459">
    <property type="entry name" value="Cytochrome_c-type_DH"/>
</dbReference>
<dbReference type="Gene3D" id="1.10.760.10">
    <property type="entry name" value="Cytochrome c-like domain"/>
    <property type="match status" value="1"/>
</dbReference>
<dbReference type="PANTHER" id="PTHR35008:SF4">
    <property type="entry name" value="BLL4482 PROTEIN"/>
    <property type="match status" value="1"/>
</dbReference>
<dbReference type="PROSITE" id="PS51007">
    <property type="entry name" value="CYTC"/>
    <property type="match status" value="1"/>
</dbReference>
<reference evidence="7 8" key="2">
    <citation type="journal article" date="2011" name="Stand. Genomic Sci.">
        <title>Complete genome sequence of Truepera radiovictrix type strain (RQ-24).</title>
        <authorList>
            <person name="Ivanova N."/>
            <person name="Rohde C."/>
            <person name="Munk C."/>
            <person name="Nolan M."/>
            <person name="Lucas S."/>
            <person name="Del Rio T.G."/>
            <person name="Tice H."/>
            <person name="Deshpande S."/>
            <person name="Cheng J.F."/>
            <person name="Tapia R."/>
            <person name="Han C."/>
            <person name="Goodwin L."/>
            <person name="Pitluck S."/>
            <person name="Liolios K."/>
            <person name="Mavromatis K."/>
            <person name="Mikhailova N."/>
            <person name="Pati A."/>
            <person name="Chen A."/>
            <person name="Palaniappan K."/>
            <person name="Land M."/>
            <person name="Hauser L."/>
            <person name="Chang Y.J."/>
            <person name="Jeffries C.D."/>
            <person name="Brambilla E."/>
            <person name="Rohde M."/>
            <person name="Goker M."/>
            <person name="Tindall B.J."/>
            <person name="Woyke T."/>
            <person name="Bristow J."/>
            <person name="Eisen J.A."/>
            <person name="Markowitz V."/>
            <person name="Hugenholtz P."/>
            <person name="Kyrpides N.C."/>
            <person name="Klenk H.P."/>
            <person name="Lapidus A."/>
        </authorList>
    </citation>
    <scope>NUCLEOTIDE SEQUENCE [LARGE SCALE GENOMIC DNA]</scope>
    <source>
        <strain evidence="8">DSM 17093 / CIP 108686 / LMG 22925 / RQ-24</strain>
    </source>
</reference>
<name>D7CQN2_TRURR</name>